<organism evidence="2 3">
    <name type="scientific">Actinocorallia aurantiaca</name>
    <dbReference type="NCBI Taxonomy" id="46204"/>
    <lineage>
        <taxon>Bacteria</taxon>
        <taxon>Bacillati</taxon>
        <taxon>Actinomycetota</taxon>
        <taxon>Actinomycetes</taxon>
        <taxon>Streptosporangiales</taxon>
        <taxon>Thermomonosporaceae</taxon>
        <taxon>Actinocorallia</taxon>
    </lineage>
</organism>
<evidence type="ECO:0000256" key="1">
    <source>
        <dbReference type="SAM" id="MobiDB-lite"/>
    </source>
</evidence>
<evidence type="ECO:0000313" key="2">
    <source>
        <dbReference type="EMBL" id="GAA2725947.1"/>
    </source>
</evidence>
<name>A0ABP6GPT7_9ACTN</name>
<reference evidence="3" key="1">
    <citation type="journal article" date="2019" name="Int. J. Syst. Evol. Microbiol.">
        <title>The Global Catalogue of Microorganisms (GCM) 10K type strain sequencing project: providing services to taxonomists for standard genome sequencing and annotation.</title>
        <authorList>
            <consortium name="The Broad Institute Genomics Platform"/>
            <consortium name="The Broad Institute Genome Sequencing Center for Infectious Disease"/>
            <person name="Wu L."/>
            <person name="Ma J."/>
        </authorList>
    </citation>
    <scope>NUCLEOTIDE SEQUENCE [LARGE SCALE GENOMIC DNA]</scope>
    <source>
        <strain evidence="3">JCM 8201</strain>
    </source>
</reference>
<sequence>MPSRTNSESPRLTIGTVRTGLLRHSSAVSQELATRLLRLVPSEHVARSERPRAYAVSPELLTGVDCLLPSRNGSRVRGVGTLASRATITGGRVLQSSAHTTVVRAERSYRQPWSHYLARPGVVEAIGRLNVKDVADGFTTDDRGFRGIETTIIADRAMDLVQASPLLDGKRPFAALRTTLHWAFETPAPEGPAESGRLAFVIVNDELRTLRLTATASPLETVLDFCEDLALHDWLLSTLLTLIDRAGFGQDDWTRVTSRVRPTVDHLLHLWWPGARVPEGFMPFWDSLDKSLGFRQQWEMSVNRIRDQLALGTLLTMLSSLESGTEKHESPLTRSTAFRTPADSP</sequence>
<dbReference type="EMBL" id="BAAATZ010000009">
    <property type="protein sequence ID" value="GAA2725947.1"/>
    <property type="molecule type" value="Genomic_DNA"/>
</dbReference>
<feature type="region of interest" description="Disordered" evidence="1">
    <location>
        <begin position="325"/>
        <end position="345"/>
    </location>
</feature>
<comment type="caution">
    <text evidence="2">The sequence shown here is derived from an EMBL/GenBank/DDBJ whole genome shotgun (WGS) entry which is preliminary data.</text>
</comment>
<keyword evidence="3" id="KW-1185">Reference proteome</keyword>
<evidence type="ECO:0000313" key="3">
    <source>
        <dbReference type="Proteomes" id="UP001501842"/>
    </source>
</evidence>
<dbReference type="InterPro" id="IPR049749">
    <property type="entry name" value="SCO2521-like"/>
</dbReference>
<accession>A0ABP6GPT7</accession>
<dbReference type="RefSeq" id="WP_344450710.1">
    <property type="nucleotide sequence ID" value="NZ_BAAATZ010000009.1"/>
</dbReference>
<protein>
    <submittedName>
        <fullName evidence="2">SCO2521 family protein</fullName>
    </submittedName>
</protein>
<gene>
    <name evidence="2" type="ORF">GCM10010439_27230</name>
</gene>
<dbReference type="Proteomes" id="UP001501842">
    <property type="component" value="Unassembled WGS sequence"/>
</dbReference>
<dbReference type="NCBIfam" id="NF040565">
    <property type="entry name" value="SCO2521_fam"/>
    <property type="match status" value="1"/>
</dbReference>
<proteinExistence type="predicted"/>